<reference evidence="13 14" key="1">
    <citation type="journal article" date="2018" name="Genet. Mol. Biol.">
        <title>The genome sequence of Dyella jiangningensis FCAV SCS01 from a lignocellulose-decomposing microbial consortium metagenome reveals potential for biotechnological applications.</title>
        <authorList>
            <person name="Desiderato J.G."/>
            <person name="Alvarenga D.O."/>
            <person name="Constancio M.T.L."/>
            <person name="Alves L.M.C."/>
            <person name="Varani A.M."/>
        </authorList>
    </citation>
    <scope>NUCLEOTIDE SEQUENCE [LARGE SCALE GENOMIC DNA]</scope>
    <source>
        <strain evidence="13 14">FCAV SCS01</strain>
    </source>
</reference>
<dbReference type="InterPro" id="IPR045584">
    <property type="entry name" value="Pilin-like"/>
</dbReference>
<dbReference type="PROSITE" id="PS00409">
    <property type="entry name" value="PROKAR_NTER_METHYL"/>
    <property type="match status" value="1"/>
</dbReference>
<evidence type="ECO:0000256" key="5">
    <source>
        <dbReference type="ARBA" id="ARBA00022519"/>
    </source>
</evidence>
<comment type="similarity">
    <text evidence="9">Belongs to the GSP H family.</text>
</comment>
<organism evidence="13 14">
    <name type="scientific">Dyella jiangningensis</name>
    <dbReference type="NCBI Taxonomy" id="1379159"/>
    <lineage>
        <taxon>Bacteria</taxon>
        <taxon>Pseudomonadati</taxon>
        <taxon>Pseudomonadota</taxon>
        <taxon>Gammaproteobacteria</taxon>
        <taxon>Lysobacterales</taxon>
        <taxon>Rhodanobacteraceae</taxon>
        <taxon>Dyella</taxon>
    </lineage>
</organism>
<dbReference type="Pfam" id="PF07963">
    <property type="entry name" value="N_methyl"/>
    <property type="match status" value="1"/>
</dbReference>
<evidence type="ECO:0000256" key="3">
    <source>
        <dbReference type="ARBA" id="ARBA00022475"/>
    </source>
</evidence>
<dbReference type="AlphaFoldDB" id="A0A328P2J5"/>
<proteinExistence type="inferred from homology"/>
<evidence type="ECO:0000313" key="14">
    <source>
        <dbReference type="Proteomes" id="UP000248926"/>
    </source>
</evidence>
<dbReference type="GO" id="GO:0015627">
    <property type="term" value="C:type II protein secretion system complex"/>
    <property type="evidence" value="ECO:0007669"/>
    <property type="project" value="InterPro"/>
</dbReference>
<dbReference type="NCBIfam" id="TIGR02532">
    <property type="entry name" value="IV_pilin_GFxxxE"/>
    <property type="match status" value="1"/>
</dbReference>
<dbReference type="Proteomes" id="UP000248926">
    <property type="component" value="Unassembled WGS sequence"/>
</dbReference>
<evidence type="ECO:0000259" key="12">
    <source>
        <dbReference type="Pfam" id="PF12019"/>
    </source>
</evidence>
<feature type="domain" description="General secretion pathway GspH" evidence="12">
    <location>
        <begin position="48"/>
        <end position="160"/>
    </location>
</feature>
<evidence type="ECO:0000313" key="13">
    <source>
        <dbReference type="EMBL" id="RAO75196.1"/>
    </source>
</evidence>
<evidence type="ECO:0000256" key="9">
    <source>
        <dbReference type="ARBA" id="ARBA00025772"/>
    </source>
</evidence>
<dbReference type="GO" id="GO:0015628">
    <property type="term" value="P:protein secretion by the type II secretion system"/>
    <property type="evidence" value="ECO:0007669"/>
    <property type="project" value="InterPro"/>
</dbReference>
<keyword evidence="6 11" id="KW-0812">Transmembrane</keyword>
<dbReference type="RefSeq" id="WP_111983683.1">
    <property type="nucleotide sequence ID" value="NZ_NFZS01000004.1"/>
</dbReference>
<dbReference type="EMBL" id="NFZS01000004">
    <property type="protein sequence ID" value="RAO75196.1"/>
    <property type="molecule type" value="Genomic_DNA"/>
</dbReference>
<name>A0A328P2J5_9GAMM</name>
<accession>A0A328P2J5</accession>
<dbReference type="InterPro" id="IPR012902">
    <property type="entry name" value="N_methyl_site"/>
</dbReference>
<keyword evidence="14" id="KW-1185">Reference proteome</keyword>
<sequence length="203" mass="21535">MMPRDRLLPSRGVTLVELVIALAVLAIVVTLVAPSWKGLLRRHHVNAAAEMLRSDLAYARHEAVQRASFVSICPSSTGDACATQAFYGDGWIVYAYPVGVAGANRAYMANAPGFSRLRRTVPTGSMAVTASDAGVVTFGQQGQFKSTSERATVSWRVCARASGDDPQGEASTDVPGVELILNGSGSLQRRQLAPDERCLPASS</sequence>
<dbReference type="Pfam" id="PF12019">
    <property type="entry name" value="GspH"/>
    <property type="match status" value="1"/>
</dbReference>
<evidence type="ECO:0000256" key="1">
    <source>
        <dbReference type="ARBA" id="ARBA00004377"/>
    </source>
</evidence>
<evidence type="ECO:0000256" key="2">
    <source>
        <dbReference type="ARBA" id="ARBA00021549"/>
    </source>
</evidence>
<dbReference type="InterPro" id="IPR022346">
    <property type="entry name" value="T2SS_GspH"/>
</dbReference>
<keyword evidence="4" id="KW-0488">Methylation</keyword>
<protein>
    <recommendedName>
        <fullName evidence="2">Type II secretion system protein H</fullName>
    </recommendedName>
    <alternativeName>
        <fullName evidence="10">General secretion pathway protein H</fullName>
    </alternativeName>
</protein>
<dbReference type="SUPFAM" id="SSF54523">
    <property type="entry name" value="Pili subunits"/>
    <property type="match status" value="1"/>
</dbReference>
<dbReference type="OrthoDB" id="5623960at2"/>
<dbReference type="Gene3D" id="3.55.40.10">
    <property type="entry name" value="minor pseudopilin epsh domain"/>
    <property type="match status" value="1"/>
</dbReference>
<evidence type="ECO:0000256" key="7">
    <source>
        <dbReference type="ARBA" id="ARBA00022989"/>
    </source>
</evidence>
<comment type="subcellular location">
    <subcellularLocation>
        <location evidence="1">Cell inner membrane</location>
        <topology evidence="1">Single-pass membrane protein</topology>
    </subcellularLocation>
</comment>
<comment type="caution">
    <text evidence="13">The sequence shown here is derived from an EMBL/GenBank/DDBJ whole genome shotgun (WGS) entry which is preliminary data.</text>
</comment>
<feature type="transmembrane region" description="Helical" evidence="11">
    <location>
        <begin position="12"/>
        <end position="33"/>
    </location>
</feature>
<keyword evidence="7 11" id="KW-1133">Transmembrane helix</keyword>
<evidence type="ECO:0000256" key="11">
    <source>
        <dbReference type="SAM" id="Phobius"/>
    </source>
</evidence>
<dbReference type="GO" id="GO:0005886">
    <property type="term" value="C:plasma membrane"/>
    <property type="evidence" value="ECO:0007669"/>
    <property type="project" value="UniProtKB-SubCell"/>
</dbReference>
<keyword evidence="8 11" id="KW-0472">Membrane</keyword>
<gene>
    <name evidence="13" type="ORF">CA260_13935</name>
</gene>
<evidence type="ECO:0000256" key="10">
    <source>
        <dbReference type="ARBA" id="ARBA00030775"/>
    </source>
</evidence>
<keyword evidence="3" id="KW-1003">Cell membrane</keyword>
<evidence type="ECO:0000256" key="6">
    <source>
        <dbReference type="ARBA" id="ARBA00022692"/>
    </source>
</evidence>
<evidence type="ECO:0000256" key="4">
    <source>
        <dbReference type="ARBA" id="ARBA00022481"/>
    </source>
</evidence>
<evidence type="ECO:0000256" key="8">
    <source>
        <dbReference type="ARBA" id="ARBA00023136"/>
    </source>
</evidence>
<keyword evidence="5" id="KW-0997">Cell inner membrane</keyword>